<feature type="transmembrane region" description="Helical" evidence="6">
    <location>
        <begin position="191"/>
        <end position="215"/>
    </location>
</feature>
<evidence type="ECO:0000256" key="4">
    <source>
        <dbReference type="ARBA" id="ARBA00022989"/>
    </source>
</evidence>
<evidence type="ECO:0000256" key="6">
    <source>
        <dbReference type="SAM" id="Phobius"/>
    </source>
</evidence>
<organism evidence="7 8">
    <name type="scientific">Alloyangia pacifica</name>
    <dbReference type="NCBI Taxonomy" id="311180"/>
    <lineage>
        <taxon>Bacteria</taxon>
        <taxon>Pseudomonadati</taxon>
        <taxon>Pseudomonadota</taxon>
        <taxon>Alphaproteobacteria</taxon>
        <taxon>Rhodobacterales</taxon>
        <taxon>Roseobacteraceae</taxon>
        <taxon>Alloyangia</taxon>
    </lineage>
</organism>
<feature type="transmembrane region" description="Helical" evidence="6">
    <location>
        <begin position="227"/>
        <end position="247"/>
    </location>
</feature>
<accession>A0A2U8HJC4</accession>
<dbReference type="RefSeq" id="WP_108970130.1">
    <property type="nucleotide sequence ID" value="NZ_CP022191.1"/>
</dbReference>
<evidence type="ECO:0000256" key="1">
    <source>
        <dbReference type="ARBA" id="ARBA00004651"/>
    </source>
</evidence>
<dbReference type="GO" id="GO:0005886">
    <property type="term" value="C:plasma membrane"/>
    <property type="evidence" value="ECO:0007669"/>
    <property type="project" value="UniProtKB-SubCell"/>
</dbReference>
<dbReference type="PANTHER" id="PTHR40277">
    <property type="entry name" value="BLL5419 PROTEIN"/>
    <property type="match status" value="1"/>
</dbReference>
<keyword evidence="7" id="KW-0614">Plasmid</keyword>
<reference evidence="7 8" key="1">
    <citation type="submission" date="2017-06" db="EMBL/GenBank/DDBJ databases">
        <title>Yangia sp. YSBP01 complete genome sequence.</title>
        <authorList>
            <person name="Woo J.-H."/>
            <person name="Kim H.-S."/>
        </authorList>
    </citation>
    <scope>NUCLEOTIDE SEQUENCE [LARGE SCALE GENOMIC DNA]</scope>
    <source>
        <strain evidence="7 8">YSBP01</strain>
        <plasmid evidence="7 8">unnamed1</plasmid>
    </source>
</reference>
<name>A0A2U8HJC4_9RHOB</name>
<evidence type="ECO:0000256" key="3">
    <source>
        <dbReference type="ARBA" id="ARBA00022692"/>
    </source>
</evidence>
<dbReference type="EMBL" id="CP022191">
    <property type="protein sequence ID" value="AWI86027.1"/>
    <property type="molecule type" value="Genomic_DNA"/>
</dbReference>
<geneLocation type="plasmid" evidence="7 8">
    <name>unnamed1</name>
</geneLocation>
<dbReference type="Pfam" id="PF03706">
    <property type="entry name" value="LPG_synthase_TM"/>
    <property type="match status" value="1"/>
</dbReference>
<keyword evidence="5 6" id="KW-0472">Membrane</keyword>
<dbReference type="KEGG" id="ypac:CEW88_19930"/>
<evidence type="ECO:0000256" key="5">
    <source>
        <dbReference type="ARBA" id="ARBA00023136"/>
    </source>
</evidence>
<proteinExistence type="predicted"/>
<evidence type="ECO:0000256" key="2">
    <source>
        <dbReference type="ARBA" id="ARBA00022475"/>
    </source>
</evidence>
<feature type="transmembrane region" description="Helical" evidence="6">
    <location>
        <begin position="267"/>
        <end position="288"/>
    </location>
</feature>
<protein>
    <submittedName>
        <fullName evidence="7">Uncharacterized protein</fullName>
    </submittedName>
</protein>
<keyword evidence="2" id="KW-1003">Cell membrane</keyword>
<dbReference type="AlphaFoldDB" id="A0A2U8HJC4"/>
<dbReference type="OrthoDB" id="9126302at2"/>
<gene>
    <name evidence="7" type="ORF">CEW88_19930</name>
</gene>
<keyword evidence="3 6" id="KW-0812">Transmembrane</keyword>
<dbReference type="PANTHER" id="PTHR40277:SF1">
    <property type="entry name" value="BLL5419 PROTEIN"/>
    <property type="match status" value="1"/>
</dbReference>
<feature type="transmembrane region" description="Helical" evidence="6">
    <location>
        <begin position="117"/>
        <end position="137"/>
    </location>
</feature>
<dbReference type="InterPro" id="IPR022791">
    <property type="entry name" value="L-PG_synthase/AglD"/>
</dbReference>
<comment type="subcellular location">
    <subcellularLocation>
        <location evidence="1">Cell membrane</location>
        <topology evidence="1">Multi-pass membrane protein</topology>
    </subcellularLocation>
</comment>
<dbReference type="Proteomes" id="UP000244915">
    <property type="component" value="Plasmid unnamed1"/>
</dbReference>
<feature type="transmembrane region" description="Helical" evidence="6">
    <location>
        <begin position="149"/>
        <end position="171"/>
    </location>
</feature>
<evidence type="ECO:0000313" key="8">
    <source>
        <dbReference type="Proteomes" id="UP000244915"/>
    </source>
</evidence>
<sequence>MSALRLCLPLALIGLCLWLAEGREALQRLLDLAPGWGLATLGLLNAVTLLSALRWQRTAKALGLELPRSEAVREYYMAQFVNQTLPGGVLGDAARAARSRRSGPLSRAAQAVVLERAAGQAGMAMVALSGAVLLLAGSERPAQVAGLSASLWLPAAALAMLPGALALLLASRRGRAHGWRRAAHTALLDDWPAQAALSLVIAVLTVAAFVTATLASCSQLPIGKAALIVPLILAAMLLPASVAGWGWREGAAAALFPIAGLDAGAGLAASITFGLISLCAALPGAFFLRRAPQTAPRTSVGIASTPD</sequence>
<keyword evidence="4 6" id="KW-1133">Transmembrane helix</keyword>
<evidence type="ECO:0000313" key="7">
    <source>
        <dbReference type="EMBL" id="AWI86027.1"/>
    </source>
</evidence>